<gene>
    <name evidence="1" type="ORF">PGTUg99_031690</name>
</gene>
<proteinExistence type="predicted"/>
<dbReference type="EMBL" id="VDEP01000339">
    <property type="protein sequence ID" value="KAA1100874.1"/>
    <property type="molecule type" value="Genomic_DNA"/>
</dbReference>
<comment type="caution">
    <text evidence="1">The sequence shown here is derived from an EMBL/GenBank/DDBJ whole genome shotgun (WGS) entry which is preliminary data.</text>
</comment>
<name>A0A5B0PJR5_PUCGR</name>
<evidence type="ECO:0000313" key="2">
    <source>
        <dbReference type="Proteomes" id="UP000325313"/>
    </source>
</evidence>
<accession>A0A5B0PJR5</accession>
<evidence type="ECO:0000313" key="1">
    <source>
        <dbReference type="EMBL" id="KAA1100874.1"/>
    </source>
</evidence>
<organism evidence="1 2">
    <name type="scientific">Puccinia graminis f. sp. tritici</name>
    <dbReference type="NCBI Taxonomy" id="56615"/>
    <lineage>
        <taxon>Eukaryota</taxon>
        <taxon>Fungi</taxon>
        <taxon>Dikarya</taxon>
        <taxon>Basidiomycota</taxon>
        <taxon>Pucciniomycotina</taxon>
        <taxon>Pucciniomycetes</taxon>
        <taxon>Pucciniales</taxon>
        <taxon>Pucciniaceae</taxon>
        <taxon>Puccinia</taxon>
    </lineage>
</organism>
<sequence>MNNGATDIDWGSLVGIGGEERRGIKDHWGNCWGLESHVLSPLSERTERSLTTVGSLVLLSTGKSTHSLRSLDSASNSLAQQLEQADTSTV</sequence>
<dbReference type="AlphaFoldDB" id="A0A5B0PJR5"/>
<dbReference type="Proteomes" id="UP000325313">
    <property type="component" value="Unassembled WGS sequence"/>
</dbReference>
<protein>
    <submittedName>
        <fullName evidence="1">Uncharacterized protein</fullName>
    </submittedName>
</protein>
<reference evidence="1 2" key="1">
    <citation type="submission" date="2019-05" db="EMBL/GenBank/DDBJ databases">
        <title>Emergence of the Ug99 lineage of the wheat stem rust pathogen through somatic hybridization.</title>
        <authorList>
            <person name="Li F."/>
            <person name="Upadhyaya N.M."/>
            <person name="Sperschneider J."/>
            <person name="Matny O."/>
            <person name="Nguyen-Phuc H."/>
            <person name="Mago R."/>
            <person name="Raley C."/>
            <person name="Miller M.E."/>
            <person name="Silverstein K.A.T."/>
            <person name="Henningsen E."/>
            <person name="Hirsch C.D."/>
            <person name="Visser B."/>
            <person name="Pretorius Z.A."/>
            <person name="Steffenson B.J."/>
            <person name="Schwessinger B."/>
            <person name="Dodds P.N."/>
            <person name="Figueroa M."/>
        </authorList>
    </citation>
    <scope>NUCLEOTIDE SEQUENCE [LARGE SCALE GENOMIC DNA]</scope>
    <source>
        <strain evidence="1 2">Ug99</strain>
    </source>
</reference>